<organism evidence="4 5">
    <name type="scientific">Serinicoccus hydrothermalis</name>
    <dbReference type="NCBI Taxonomy" id="1758689"/>
    <lineage>
        <taxon>Bacteria</taxon>
        <taxon>Bacillati</taxon>
        <taxon>Actinomycetota</taxon>
        <taxon>Actinomycetes</taxon>
        <taxon>Micrococcales</taxon>
        <taxon>Ornithinimicrobiaceae</taxon>
        <taxon>Serinicoccus</taxon>
    </lineage>
</organism>
<dbReference type="KEGG" id="serj:SGUI_1484"/>
<keyword evidence="5" id="KW-1185">Reference proteome</keyword>
<gene>
    <name evidence="4" type="ORF">SGUI_1484</name>
</gene>
<evidence type="ECO:0000313" key="4">
    <source>
        <dbReference type="EMBL" id="ANS78880.1"/>
    </source>
</evidence>
<dbReference type="GO" id="GO:0000160">
    <property type="term" value="P:phosphorelay signal transduction system"/>
    <property type="evidence" value="ECO:0007669"/>
    <property type="project" value="InterPro"/>
</dbReference>
<evidence type="ECO:0000256" key="2">
    <source>
        <dbReference type="PROSITE-ProRule" id="PRU01091"/>
    </source>
</evidence>
<dbReference type="GO" id="GO:0003677">
    <property type="term" value="F:DNA binding"/>
    <property type="evidence" value="ECO:0007669"/>
    <property type="project" value="UniProtKB-UniRule"/>
</dbReference>
<reference evidence="4 5" key="1">
    <citation type="submission" date="2016-03" db="EMBL/GenBank/DDBJ databases">
        <title>Shallow-sea hydrothermal system.</title>
        <authorList>
            <person name="Tang K."/>
        </authorList>
    </citation>
    <scope>NUCLEOTIDE SEQUENCE [LARGE SCALE GENOMIC DNA]</scope>
    <source>
        <strain evidence="4 5">JLT9</strain>
    </source>
</reference>
<dbReference type="SUPFAM" id="SSF46894">
    <property type="entry name" value="C-terminal effector domain of the bipartite response regulators"/>
    <property type="match status" value="1"/>
</dbReference>
<dbReference type="InterPro" id="IPR016032">
    <property type="entry name" value="Sig_transdc_resp-reg_C-effctor"/>
</dbReference>
<dbReference type="GO" id="GO:0006355">
    <property type="term" value="P:regulation of DNA-templated transcription"/>
    <property type="evidence" value="ECO:0007669"/>
    <property type="project" value="InterPro"/>
</dbReference>
<dbReference type="AlphaFoldDB" id="A0A1B1NBR1"/>
<feature type="DNA-binding region" description="OmpR/PhoB-type" evidence="2">
    <location>
        <begin position="46"/>
        <end position="145"/>
    </location>
</feature>
<dbReference type="Pfam" id="PF00486">
    <property type="entry name" value="Trans_reg_C"/>
    <property type="match status" value="1"/>
</dbReference>
<dbReference type="InterPro" id="IPR036388">
    <property type="entry name" value="WH-like_DNA-bd_sf"/>
</dbReference>
<dbReference type="Proteomes" id="UP000092482">
    <property type="component" value="Chromosome"/>
</dbReference>
<evidence type="ECO:0000259" key="3">
    <source>
        <dbReference type="PROSITE" id="PS51755"/>
    </source>
</evidence>
<dbReference type="CDD" id="cd00383">
    <property type="entry name" value="trans_reg_C"/>
    <property type="match status" value="1"/>
</dbReference>
<dbReference type="Gene3D" id="1.10.10.10">
    <property type="entry name" value="Winged helix-like DNA-binding domain superfamily/Winged helix DNA-binding domain"/>
    <property type="match status" value="1"/>
</dbReference>
<evidence type="ECO:0000256" key="1">
    <source>
        <dbReference type="ARBA" id="ARBA00023125"/>
    </source>
</evidence>
<sequence length="159" mass="17041">MVVVAATRRERERLLASLPGDVAVVLATSRENAGELLRSGAGGAAYPSPGMGMGVDLDAEHRTVVWGGRVLRLTPLEFETLGLLSSDRRHVWSIAELTRDVWATGYVGDGAQVRSVIKRLRRKLALAGMPLEIRTVRGAGFQAVCTVADQGRSPEPIAP</sequence>
<dbReference type="EMBL" id="CP014989">
    <property type="protein sequence ID" value="ANS78880.1"/>
    <property type="molecule type" value="Genomic_DNA"/>
</dbReference>
<keyword evidence="1 2" id="KW-0238">DNA-binding</keyword>
<accession>A0A1B1NBR1</accession>
<feature type="domain" description="OmpR/PhoB-type" evidence="3">
    <location>
        <begin position="46"/>
        <end position="145"/>
    </location>
</feature>
<evidence type="ECO:0000313" key="5">
    <source>
        <dbReference type="Proteomes" id="UP000092482"/>
    </source>
</evidence>
<name>A0A1B1NBR1_9MICO</name>
<dbReference type="SMART" id="SM00862">
    <property type="entry name" value="Trans_reg_C"/>
    <property type="match status" value="1"/>
</dbReference>
<dbReference type="PROSITE" id="PS51755">
    <property type="entry name" value="OMPR_PHOB"/>
    <property type="match status" value="1"/>
</dbReference>
<dbReference type="InterPro" id="IPR001867">
    <property type="entry name" value="OmpR/PhoB-type_DNA-bd"/>
</dbReference>
<protein>
    <submittedName>
        <fullName evidence="4">Response regulator receiver:Transcriptional regulatory protein, C-terminal</fullName>
    </submittedName>
</protein>
<dbReference type="STRING" id="1758689.SGUI_1484"/>
<proteinExistence type="predicted"/>